<accession>F9WVD4</accession>
<name>F9WVD4_TRYVY</name>
<evidence type="ECO:0000313" key="1">
    <source>
        <dbReference type="EMBL" id="CCD21541.1"/>
    </source>
</evidence>
<dbReference type="Proteomes" id="UP000009027">
    <property type="component" value="Unassembled WGS sequence"/>
</dbReference>
<sequence length="241" mass="26014">MTVPRKLVLECDKNSQTCVPNAYEIKPWKFGNAAEVPSQIVVEHRKQNHDAVSMHHVVSHFLGEKFLDEKPSEDSGETIGSLLSKTKSAHGDSIMDALRHCFASHMSFTVGGKEYNIPMFRPGDGPNQVNVCTFVAVRKYIEKLVEDAGVKLLSLGDAFLNAVKDCQERGLITEDVVSGVVKFTETGVLPPAPEVAKACGVPNVPSGEASAGSKAVNVTLTVEAVFFTGHRVKTTCNCSRG</sequence>
<reference evidence="1 2" key="1">
    <citation type="journal article" date="2012" name="Proc. Natl. Acad. Sci. U.S.A.">
        <title>Antigenic diversity is generated by distinct evolutionary mechanisms in African trypanosome species.</title>
        <authorList>
            <person name="Jackson A.P."/>
            <person name="Berry A."/>
            <person name="Aslett M."/>
            <person name="Allison H.C."/>
            <person name="Burton P."/>
            <person name="Vavrova-Anderson J."/>
            <person name="Brown R."/>
            <person name="Browne H."/>
            <person name="Corton N."/>
            <person name="Hauser H."/>
            <person name="Gamble J."/>
            <person name="Gilderthorp R."/>
            <person name="Marcello L."/>
            <person name="McQuillan J."/>
            <person name="Otto T.D."/>
            <person name="Quail M.A."/>
            <person name="Sanders M.J."/>
            <person name="van Tonder A."/>
            <person name="Ginger M.L."/>
            <person name="Field M.C."/>
            <person name="Barry J.D."/>
            <person name="Hertz-Fowler C."/>
            <person name="Berriman M."/>
        </authorList>
    </citation>
    <scope>NUCLEOTIDE SEQUENCE</scope>
    <source>
        <strain evidence="1 2">Y486</strain>
    </source>
</reference>
<evidence type="ECO:0000313" key="2">
    <source>
        <dbReference type="Proteomes" id="UP000009027"/>
    </source>
</evidence>
<dbReference type="EMBL" id="CAEX01007882">
    <property type="protein sequence ID" value="CCD21541.1"/>
    <property type="molecule type" value="Genomic_DNA"/>
</dbReference>
<dbReference type="VEuPathDB" id="TriTrypDB:TvY486_0044580"/>
<dbReference type="AlphaFoldDB" id="F9WVD4"/>
<proteinExistence type="predicted"/>
<protein>
    <submittedName>
        <fullName evidence="1">Uncharacterized protein</fullName>
    </submittedName>
</protein>
<gene>
    <name evidence="1" type="ORF">TvY486_0044580</name>
</gene>
<organism evidence="1 2">
    <name type="scientific">Trypanosoma vivax (strain Y486)</name>
    <dbReference type="NCBI Taxonomy" id="1055687"/>
    <lineage>
        <taxon>Eukaryota</taxon>
        <taxon>Discoba</taxon>
        <taxon>Euglenozoa</taxon>
        <taxon>Kinetoplastea</taxon>
        <taxon>Metakinetoplastina</taxon>
        <taxon>Trypanosomatida</taxon>
        <taxon>Trypanosomatidae</taxon>
        <taxon>Trypanosoma</taxon>
        <taxon>Duttonella</taxon>
    </lineage>
</organism>
<keyword evidence="2" id="KW-1185">Reference proteome</keyword>